<dbReference type="InterPro" id="IPR036188">
    <property type="entry name" value="FAD/NAD-bd_sf"/>
</dbReference>
<sequence length="548" mass="60714">MSPHADVTATPSNGSTHDDSVEYDPTFNGPSRKAQVSYGPSLGEDVFPFSSPPPSMTKERLEDAAARGIDAQVMRHPETGIRVLVCGAGLGGLACALECWRKGHTVEVLDRSAGPVWTGDNIQIQPSAVLMWRHWPEMGYEIEANQYDVGMSYYRHSGERIYGPAPPMFNDAEHLAGRRGFSSVNAHARIKLYRAFLRQVARIGLQIEWGAKVAEYWEDTAQGVGGVVLEDGRKRAADIVVAADGVRTKSSTIVSGMPTGLQRSGKALYRAAFPIEHALRDPLVQEMWNFKKDDKPIWQFWIGNGCHASMALTHDVAFWGFMHTHDVTAHESWVPDVDPAEVISIMDRDTAFHPAIEALIRATPAGSVVNWQLVFRDPHETWTSPGGRVVQLGDAAHAFLPTSGNGATQAIEDAMTLATCLQLGGGRSAAADAARAYNRLRFQRVSCGQKMAFINLQVKHNTDWDAVARDPALIRSRYPKWVWSHDAEAYAYEKFHEAFQHVVTNGEVELHHTNIPRGYKHKPWTMAEVMEQIKAGKDLTELQEGDWS</sequence>
<keyword evidence="6" id="KW-0560">Oxidoreductase</keyword>
<protein>
    <submittedName>
        <fullName evidence="10">Fusarubin cluster-monooxygenase</fullName>
    </submittedName>
</protein>
<keyword evidence="4" id="KW-0285">Flavoprotein</keyword>
<keyword evidence="11" id="KW-1185">Reference proteome</keyword>
<evidence type="ECO:0000256" key="5">
    <source>
        <dbReference type="ARBA" id="ARBA00022827"/>
    </source>
</evidence>
<evidence type="ECO:0000256" key="3">
    <source>
        <dbReference type="ARBA" id="ARBA00007992"/>
    </source>
</evidence>
<dbReference type="PRINTS" id="PR00420">
    <property type="entry name" value="RNGMNOXGNASE"/>
</dbReference>
<comment type="pathway">
    <text evidence="2">Secondary metabolite biosynthesis.</text>
</comment>
<feature type="region of interest" description="Disordered" evidence="8">
    <location>
        <begin position="1"/>
        <end position="57"/>
    </location>
</feature>
<comment type="cofactor">
    <cofactor evidence="1">
        <name>FAD</name>
        <dbReference type="ChEBI" id="CHEBI:57692"/>
    </cofactor>
</comment>
<accession>A0ABR2IRQ0</accession>
<keyword evidence="7" id="KW-0503">Monooxygenase</keyword>
<dbReference type="InterPro" id="IPR050493">
    <property type="entry name" value="FAD-dep_Monooxygenase_BioMet"/>
</dbReference>
<gene>
    <name evidence="10" type="ORF">PGQ11_005857</name>
</gene>
<keyword evidence="5" id="KW-0274">FAD</keyword>
<dbReference type="Gene3D" id="3.50.50.60">
    <property type="entry name" value="FAD/NAD(P)-binding domain"/>
    <property type="match status" value="1"/>
</dbReference>
<feature type="domain" description="FAD-binding" evidence="9">
    <location>
        <begin position="82"/>
        <end position="439"/>
    </location>
</feature>
<evidence type="ECO:0000313" key="10">
    <source>
        <dbReference type="EMBL" id="KAK8867279.1"/>
    </source>
</evidence>
<proteinExistence type="inferred from homology"/>
<dbReference type="SUPFAM" id="SSF51905">
    <property type="entry name" value="FAD/NAD(P)-binding domain"/>
    <property type="match status" value="1"/>
</dbReference>
<comment type="similarity">
    <text evidence="3">Belongs to the paxM FAD-dependent monooxygenase family.</text>
</comment>
<evidence type="ECO:0000259" key="9">
    <source>
        <dbReference type="Pfam" id="PF01494"/>
    </source>
</evidence>
<dbReference type="PANTHER" id="PTHR13789">
    <property type="entry name" value="MONOOXYGENASE"/>
    <property type="match status" value="1"/>
</dbReference>
<dbReference type="EMBL" id="JAPCWZ010000004">
    <property type="protein sequence ID" value="KAK8867279.1"/>
    <property type="molecule type" value="Genomic_DNA"/>
</dbReference>
<dbReference type="PANTHER" id="PTHR13789:SF315">
    <property type="entry name" value="FAD-DEPENDENT MONOOXYGENASE MDPD"/>
    <property type="match status" value="1"/>
</dbReference>
<evidence type="ECO:0000256" key="4">
    <source>
        <dbReference type="ARBA" id="ARBA00022630"/>
    </source>
</evidence>
<evidence type="ECO:0000256" key="1">
    <source>
        <dbReference type="ARBA" id="ARBA00001974"/>
    </source>
</evidence>
<comment type="caution">
    <text evidence="10">The sequence shown here is derived from an EMBL/GenBank/DDBJ whole genome shotgun (WGS) entry which is preliminary data.</text>
</comment>
<dbReference type="Proteomes" id="UP001390339">
    <property type="component" value="Unassembled WGS sequence"/>
</dbReference>
<reference evidence="10 11" key="1">
    <citation type="journal article" date="2024" name="IMA Fungus">
        <title>Apiospora arundinis, a panoply of carbohydrate-active enzymes and secondary metabolites.</title>
        <authorList>
            <person name="Sorensen T."/>
            <person name="Petersen C."/>
            <person name="Muurmann A.T."/>
            <person name="Christiansen J.V."/>
            <person name="Brundto M.L."/>
            <person name="Overgaard C.K."/>
            <person name="Boysen A.T."/>
            <person name="Wollenberg R.D."/>
            <person name="Larsen T.O."/>
            <person name="Sorensen J.L."/>
            <person name="Nielsen K.L."/>
            <person name="Sondergaard T.E."/>
        </authorList>
    </citation>
    <scope>NUCLEOTIDE SEQUENCE [LARGE SCALE GENOMIC DNA]</scope>
    <source>
        <strain evidence="10 11">AAU 773</strain>
    </source>
</reference>
<name>A0ABR2IRQ0_9PEZI</name>
<evidence type="ECO:0000256" key="6">
    <source>
        <dbReference type="ARBA" id="ARBA00023002"/>
    </source>
</evidence>
<organism evidence="10 11">
    <name type="scientific">Apiospora arundinis</name>
    <dbReference type="NCBI Taxonomy" id="335852"/>
    <lineage>
        <taxon>Eukaryota</taxon>
        <taxon>Fungi</taxon>
        <taxon>Dikarya</taxon>
        <taxon>Ascomycota</taxon>
        <taxon>Pezizomycotina</taxon>
        <taxon>Sordariomycetes</taxon>
        <taxon>Xylariomycetidae</taxon>
        <taxon>Amphisphaeriales</taxon>
        <taxon>Apiosporaceae</taxon>
        <taxon>Apiospora</taxon>
    </lineage>
</organism>
<evidence type="ECO:0000313" key="11">
    <source>
        <dbReference type="Proteomes" id="UP001390339"/>
    </source>
</evidence>
<dbReference type="InterPro" id="IPR002938">
    <property type="entry name" value="FAD-bd"/>
</dbReference>
<evidence type="ECO:0000256" key="2">
    <source>
        <dbReference type="ARBA" id="ARBA00005179"/>
    </source>
</evidence>
<evidence type="ECO:0000256" key="8">
    <source>
        <dbReference type="SAM" id="MobiDB-lite"/>
    </source>
</evidence>
<evidence type="ECO:0000256" key="7">
    <source>
        <dbReference type="ARBA" id="ARBA00023033"/>
    </source>
</evidence>
<dbReference type="Pfam" id="PF01494">
    <property type="entry name" value="FAD_binding_3"/>
    <property type="match status" value="1"/>
</dbReference>